<protein>
    <submittedName>
        <fullName evidence="1">Uncharacterized protein</fullName>
    </submittedName>
</protein>
<reference evidence="2" key="1">
    <citation type="journal article" date="2017" name="Cell">
        <title>Insights into land plant evolution garnered from the Marchantia polymorpha genome.</title>
        <authorList>
            <person name="Bowman J.L."/>
            <person name="Kohchi T."/>
            <person name="Yamato K.T."/>
            <person name="Jenkins J."/>
            <person name="Shu S."/>
            <person name="Ishizaki K."/>
            <person name="Yamaoka S."/>
            <person name="Nishihama R."/>
            <person name="Nakamura Y."/>
            <person name="Berger F."/>
            <person name="Adam C."/>
            <person name="Aki S.S."/>
            <person name="Althoff F."/>
            <person name="Araki T."/>
            <person name="Arteaga-Vazquez M.A."/>
            <person name="Balasubrmanian S."/>
            <person name="Barry K."/>
            <person name="Bauer D."/>
            <person name="Boehm C.R."/>
            <person name="Briginshaw L."/>
            <person name="Caballero-Perez J."/>
            <person name="Catarino B."/>
            <person name="Chen F."/>
            <person name="Chiyoda S."/>
            <person name="Chovatia M."/>
            <person name="Davies K.M."/>
            <person name="Delmans M."/>
            <person name="Demura T."/>
            <person name="Dierschke T."/>
            <person name="Dolan L."/>
            <person name="Dorantes-Acosta A.E."/>
            <person name="Eklund D.M."/>
            <person name="Florent S.N."/>
            <person name="Flores-Sandoval E."/>
            <person name="Fujiyama A."/>
            <person name="Fukuzawa H."/>
            <person name="Galik B."/>
            <person name="Grimanelli D."/>
            <person name="Grimwood J."/>
            <person name="Grossniklaus U."/>
            <person name="Hamada T."/>
            <person name="Haseloff J."/>
            <person name="Hetherington A.J."/>
            <person name="Higo A."/>
            <person name="Hirakawa Y."/>
            <person name="Hundley H.N."/>
            <person name="Ikeda Y."/>
            <person name="Inoue K."/>
            <person name="Inoue S.I."/>
            <person name="Ishida S."/>
            <person name="Jia Q."/>
            <person name="Kakita M."/>
            <person name="Kanazawa T."/>
            <person name="Kawai Y."/>
            <person name="Kawashima T."/>
            <person name="Kennedy M."/>
            <person name="Kinose K."/>
            <person name="Kinoshita T."/>
            <person name="Kohara Y."/>
            <person name="Koide E."/>
            <person name="Komatsu K."/>
            <person name="Kopischke S."/>
            <person name="Kubo M."/>
            <person name="Kyozuka J."/>
            <person name="Lagercrantz U."/>
            <person name="Lin S.S."/>
            <person name="Lindquist E."/>
            <person name="Lipzen A.M."/>
            <person name="Lu C.W."/>
            <person name="De Luna E."/>
            <person name="Martienssen R.A."/>
            <person name="Minamino N."/>
            <person name="Mizutani M."/>
            <person name="Mizutani M."/>
            <person name="Mochizuki N."/>
            <person name="Monte I."/>
            <person name="Mosher R."/>
            <person name="Nagasaki H."/>
            <person name="Nakagami H."/>
            <person name="Naramoto S."/>
            <person name="Nishitani K."/>
            <person name="Ohtani M."/>
            <person name="Okamoto T."/>
            <person name="Okumura M."/>
            <person name="Phillips J."/>
            <person name="Pollak B."/>
            <person name="Reinders A."/>
            <person name="Rovekamp M."/>
            <person name="Sano R."/>
            <person name="Sawa S."/>
            <person name="Schmid M.W."/>
            <person name="Shirakawa M."/>
            <person name="Solano R."/>
            <person name="Spunde A."/>
            <person name="Suetsugu N."/>
            <person name="Sugano S."/>
            <person name="Sugiyama A."/>
            <person name="Sun R."/>
            <person name="Suzuki Y."/>
            <person name="Takenaka M."/>
            <person name="Takezawa D."/>
            <person name="Tomogane H."/>
            <person name="Tsuzuki M."/>
            <person name="Ueda T."/>
            <person name="Umeda M."/>
            <person name="Ward J.M."/>
            <person name="Watanabe Y."/>
            <person name="Yazaki K."/>
            <person name="Yokoyama R."/>
            <person name="Yoshitake Y."/>
            <person name="Yotsui I."/>
            <person name="Zachgo S."/>
            <person name="Schmutz J."/>
        </authorList>
    </citation>
    <scope>NUCLEOTIDE SEQUENCE [LARGE SCALE GENOMIC DNA]</scope>
    <source>
        <strain evidence="2">Tak-1</strain>
    </source>
</reference>
<accession>A0A2R6WPK6</accession>
<evidence type="ECO:0000313" key="1">
    <source>
        <dbReference type="EMBL" id="PTQ35798.1"/>
    </source>
</evidence>
<name>A0A2R6WPK6_MARPO</name>
<sequence length="110" mass="12555">MRLTFILRTSYLPIKLHVQIFLRERKVGITVFVLQTATPNYRQQVTVLKSFVGTNWKYSITPDMGIALRHKGAPKVVGRDRQSTRNVVNWAGNRSRALAGRNEARPGHLL</sequence>
<keyword evidence="2" id="KW-1185">Reference proteome</keyword>
<gene>
    <name evidence="1" type="ORF">MARPO_0068s0022</name>
</gene>
<organism evidence="1 2">
    <name type="scientific">Marchantia polymorpha</name>
    <name type="common">Common liverwort</name>
    <name type="synonym">Marchantia aquatica</name>
    <dbReference type="NCBI Taxonomy" id="3197"/>
    <lineage>
        <taxon>Eukaryota</taxon>
        <taxon>Viridiplantae</taxon>
        <taxon>Streptophyta</taxon>
        <taxon>Embryophyta</taxon>
        <taxon>Marchantiophyta</taxon>
        <taxon>Marchantiopsida</taxon>
        <taxon>Marchantiidae</taxon>
        <taxon>Marchantiales</taxon>
        <taxon>Marchantiaceae</taxon>
        <taxon>Marchantia</taxon>
    </lineage>
</organism>
<evidence type="ECO:0000313" key="2">
    <source>
        <dbReference type="Proteomes" id="UP000244005"/>
    </source>
</evidence>
<dbReference type="AlphaFoldDB" id="A0A2R6WPK6"/>
<dbReference type="Proteomes" id="UP000244005">
    <property type="component" value="Unassembled WGS sequence"/>
</dbReference>
<proteinExistence type="predicted"/>
<dbReference type="EMBL" id="KZ772740">
    <property type="protein sequence ID" value="PTQ35798.1"/>
    <property type="molecule type" value="Genomic_DNA"/>
</dbReference>